<evidence type="ECO:0000259" key="1">
    <source>
        <dbReference type="Pfam" id="PF01323"/>
    </source>
</evidence>
<organism evidence="2 3">
    <name type="scientific">Actinomyces bouchesdurhonensis</name>
    <dbReference type="NCBI Taxonomy" id="1852361"/>
    <lineage>
        <taxon>Bacteria</taxon>
        <taxon>Bacillati</taxon>
        <taxon>Actinomycetota</taxon>
        <taxon>Actinomycetes</taxon>
        <taxon>Actinomycetales</taxon>
        <taxon>Actinomycetaceae</taxon>
        <taxon>Actinomyces</taxon>
    </lineage>
</organism>
<proteinExistence type="predicted"/>
<dbReference type="Gene3D" id="3.40.30.10">
    <property type="entry name" value="Glutaredoxin"/>
    <property type="match status" value="1"/>
</dbReference>
<dbReference type="GO" id="GO:0016491">
    <property type="term" value="F:oxidoreductase activity"/>
    <property type="evidence" value="ECO:0007669"/>
    <property type="project" value="InterPro"/>
</dbReference>
<comment type="caution">
    <text evidence="2">The sequence shown here is derived from an EMBL/GenBank/DDBJ whole genome shotgun (WGS) entry which is preliminary data.</text>
</comment>
<reference evidence="2" key="1">
    <citation type="submission" date="2020-04" db="EMBL/GenBank/DDBJ databases">
        <title>Deep metagenomics examines the oral microbiome during advanced dental caries in children, revealing novel taxa and co-occurrences with host molecules.</title>
        <authorList>
            <person name="Baker J.L."/>
            <person name="Morton J.T."/>
            <person name="Dinis M."/>
            <person name="Alvarez R."/>
            <person name="Tran N.C."/>
            <person name="Knight R."/>
            <person name="Edlund A."/>
        </authorList>
    </citation>
    <scope>NUCLEOTIDE SEQUENCE</scope>
    <source>
        <strain evidence="2">JCVI_30_bin.13</strain>
    </source>
</reference>
<dbReference type="Proteomes" id="UP000759246">
    <property type="component" value="Unassembled WGS sequence"/>
</dbReference>
<dbReference type="AlphaFoldDB" id="A0A929RQ64"/>
<dbReference type="EMBL" id="JABZGF010000028">
    <property type="protein sequence ID" value="MBF0965959.1"/>
    <property type="molecule type" value="Genomic_DNA"/>
</dbReference>
<dbReference type="PANTHER" id="PTHR13887">
    <property type="entry name" value="GLUTATHIONE S-TRANSFERASE KAPPA"/>
    <property type="match status" value="1"/>
</dbReference>
<dbReference type="SUPFAM" id="SSF52833">
    <property type="entry name" value="Thioredoxin-like"/>
    <property type="match status" value="1"/>
</dbReference>
<dbReference type="InterPro" id="IPR036249">
    <property type="entry name" value="Thioredoxin-like_sf"/>
</dbReference>
<dbReference type="OrthoDB" id="9799122at2"/>
<evidence type="ECO:0000313" key="2">
    <source>
        <dbReference type="EMBL" id="MBF0965959.1"/>
    </source>
</evidence>
<name>A0A929RQ64_9ACTO</name>
<feature type="domain" description="DSBA-like thioredoxin" evidence="1">
    <location>
        <begin position="2"/>
        <end position="211"/>
    </location>
</feature>
<sequence length="223" mass="24320">MWLDTCDPWSYLGLRHLRAAIASCDHGDNIEVYLHAYLLDPDLEVAAETPRIVALVESGAASLDEIREADERMCALGAREGIRFNFDSLIIAPTSRAHRVIAAAHDGDIDAYTVAGPNSLHLKVAEAIMRAHFEMGLDVSNPEVLIGCAQDIGMSAHLAALALGEEEWASKVYSDYQMALHMGVTAVPTYVLNSQFLVDGHQTVTAFSNILATAWDNARKDRS</sequence>
<gene>
    <name evidence="2" type="ORF">HXK09_02105</name>
</gene>
<protein>
    <submittedName>
        <fullName evidence="2">DsbA family protein</fullName>
    </submittedName>
</protein>
<dbReference type="PANTHER" id="PTHR13887:SF41">
    <property type="entry name" value="THIOREDOXIN SUPERFAMILY PROTEIN"/>
    <property type="match status" value="1"/>
</dbReference>
<dbReference type="Pfam" id="PF01323">
    <property type="entry name" value="DSBA"/>
    <property type="match status" value="1"/>
</dbReference>
<dbReference type="InterPro" id="IPR001853">
    <property type="entry name" value="DSBA-like_thioredoxin_dom"/>
</dbReference>
<accession>A0A929RQ64</accession>
<evidence type="ECO:0000313" key="3">
    <source>
        <dbReference type="Proteomes" id="UP000759246"/>
    </source>
</evidence>